<dbReference type="Gene3D" id="3.40.190.10">
    <property type="entry name" value="Periplasmic binding protein-like II"/>
    <property type="match status" value="2"/>
</dbReference>
<accession>A0A4Q5J9B7</accession>
<dbReference type="PANTHER" id="PTHR30024:SF2">
    <property type="entry name" value="ABC TRANSPORTER SUBSTRATE-BINDING PROTEIN"/>
    <property type="match status" value="1"/>
</dbReference>
<feature type="chain" id="PRO_5039077043" evidence="1">
    <location>
        <begin position="28"/>
        <end position="334"/>
    </location>
</feature>
<dbReference type="OrthoDB" id="286202at2"/>
<dbReference type="EMBL" id="SDPU01000010">
    <property type="protein sequence ID" value="RYU14538.1"/>
    <property type="molecule type" value="Genomic_DNA"/>
</dbReference>
<reference evidence="2 3" key="1">
    <citation type="submission" date="2019-01" db="EMBL/GenBank/DDBJ databases">
        <title>Nocardioides guangzhouensis sp. nov., an actinobacterium isolated from soil.</title>
        <authorList>
            <person name="Fu Y."/>
            <person name="Cai Y."/>
            <person name="Lin Z."/>
            <person name="Chen P."/>
        </authorList>
    </citation>
    <scope>NUCLEOTIDE SEQUENCE [LARGE SCALE GENOMIC DNA]</scope>
    <source>
        <strain evidence="2 3">NBRC 105384</strain>
    </source>
</reference>
<organism evidence="2 3">
    <name type="scientific">Nocardioides iriomotensis</name>
    <dbReference type="NCBI Taxonomy" id="715784"/>
    <lineage>
        <taxon>Bacteria</taxon>
        <taxon>Bacillati</taxon>
        <taxon>Actinomycetota</taxon>
        <taxon>Actinomycetes</taxon>
        <taxon>Propionibacteriales</taxon>
        <taxon>Nocardioidaceae</taxon>
        <taxon>Nocardioides</taxon>
    </lineage>
</organism>
<dbReference type="PROSITE" id="PS51257">
    <property type="entry name" value="PROKAR_LIPOPROTEIN"/>
    <property type="match status" value="1"/>
</dbReference>
<keyword evidence="1" id="KW-0732">Signal</keyword>
<dbReference type="Pfam" id="PF13379">
    <property type="entry name" value="NMT1_2"/>
    <property type="match status" value="1"/>
</dbReference>
<feature type="signal peptide" evidence="1">
    <location>
        <begin position="1"/>
        <end position="27"/>
    </location>
</feature>
<dbReference type="PANTHER" id="PTHR30024">
    <property type="entry name" value="ALIPHATIC SULFONATES-BINDING PROTEIN-RELATED"/>
    <property type="match status" value="1"/>
</dbReference>
<dbReference type="RefSeq" id="WP_129985422.1">
    <property type="nucleotide sequence ID" value="NZ_SDPU01000010.1"/>
</dbReference>
<dbReference type="Proteomes" id="UP000291189">
    <property type="component" value="Unassembled WGS sequence"/>
</dbReference>
<evidence type="ECO:0000313" key="3">
    <source>
        <dbReference type="Proteomes" id="UP000291189"/>
    </source>
</evidence>
<dbReference type="SUPFAM" id="SSF53850">
    <property type="entry name" value="Periplasmic binding protein-like II"/>
    <property type="match status" value="1"/>
</dbReference>
<evidence type="ECO:0000313" key="2">
    <source>
        <dbReference type="EMBL" id="RYU14538.1"/>
    </source>
</evidence>
<protein>
    <submittedName>
        <fullName evidence="2">ABC transporter substrate-binding protein</fullName>
    </submittedName>
</protein>
<comment type="caution">
    <text evidence="2">The sequence shown here is derived from an EMBL/GenBank/DDBJ whole genome shotgun (WGS) entry which is preliminary data.</text>
</comment>
<proteinExistence type="predicted"/>
<keyword evidence="3" id="KW-1185">Reference proteome</keyword>
<sequence>MSAPLTRRLRKPAALAAALLTVGALTAACGGSDAAGSEEEATEVTIGYQPGLGYAPLLIAKQEKLIEKELPDVDITWQMLDSGSALRDGVLSGDIQVASMGTAPFLVGLDAGVEWKTLMSMNDMNLQLVTKDKGVESLEDLPDNAKIAMPAPDSIQSVVLRKGAEEELGDATALDKSIVALGHPDGVQALVAGQIDAHLTAPPFQAQEIEEGGHPILDSYDLFGEHSFNSVYTTEGFADANPEFVDALTTAFSDSVDLLNDDPEKAAQVLSEESGGEVTAEDMKTQITDEDVTFTTTPTGFETFAEFMQQIGMIKDVPASEDMFFENDFTTDAS</sequence>
<name>A0A4Q5J9B7_9ACTN</name>
<dbReference type="AlphaFoldDB" id="A0A4Q5J9B7"/>
<evidence type="ECO:0000256" key="1">
    <source>
        <dbReference type="SAM" id="SignalP"/>
    </source>
</evidence>
<gene>
    <name evidence="2" type="ORF">ETU37_03205</name>
</gene>